<dbReference type="Proteomes" id="UP001497522">
    <property type="component" value="Chromosome 19"/>
</dbReference>
<evidence type="ECO:0000313" key="6">
    <source>
        <dbReference type="EMBL" id="CAK9869245.1"/>
    </source>
</evidence>
<evidence type="ECO:0000256" key="2">
    <source>
        <dbReference type="ARBA" id="ARBA00023125"/>
    </source>
</evidence>
<dbReference type="InterPro" id="IPR027417">
    <property type="entry name" value="P-loop_NTPase"/>
</dbReference>
<keyword evidence="4" id="KW-0539">Nucleus</keyword>
<dbReference type="Pfam" id="PF00270">
    <property type="entry name" value="DEAD"/>
    <property type="match status" value="1"/>
</dbReference>
<evidence type="ECO:0000256" key="4">
    <source>
        <dbReference type="ARBA" id="ARBA00023242"/>
    </source>
</evidence>
<feature type="domain" description="DEAD/DEAH-box helicase" evidence="5">
    <location>
        <begin position="43"/>
        <end position="102"/>
    </location>
</feature>
<evidence type="ECO:0000256" key="3">
    <source>
        <dbReference type="ARBA" id="ARBA00023235"/>
    </source>
</evidence>
<evidence type="ECO:0000256" key="1">
    <source>
        <dbReference type="ARBA" id="ARBA00005446"/>
    </source>
</evidence>
<keyword evidence="2" id="KW-0238">DNA-binding</keyword>
<evidence type="ECO:0000259" key="5">
    <source>
        <dbReference type="Pfam" id="PF00270"/>
    </source>
</evidence>
<proteinExistence type="inferred from homology"/>
<dbReference type="PANTHER" id="PTHR13710">
    <property type="entry name" value="DNA HELICASE RECQ FAMILY MEMBER"/>
    <property type="match status" value="1"/>
</dbReference>
<keyword evidence="3" id="KW-0413">Isomerase</keyword>
<accession>A0ABP1B2I6</accession>
<protein>
    <recommendedName>
        <fullName evidence="5">DEAD/DEAH-box helicase domain-containing protein</fullName>
    </recommendedName>
</protein>
<dbReference type="InterPro" id="IPR011545">
    <property type="entry name" value="DEAD/DEAH_box_helicase_dom"/>
</dbReference>
<dbReference type="PANTHER" id="PTHR13710:SF153">
    <property type="entry name" value="RECQ-LIKE DNA HELICASE BLM"/>
    <property type="match status" value="1"/>
</dbReference>
<gene>
    <name evidence="6" type="ORF">CSSPJE1EN2_LOCUS12003</name>
</gene>
<dbReference type="EMBL" id="OZ023720">
    <property type="protein sequence ID" value="CAK9869245.1"/>
    <property type="molecule type" value="Genomic_DNA"/>
</dbReference>
<keyword evidence="7" id="KW-1185">Reference proteome</keyword>
<organism evidence="6 7">
    <name type="scientific">Sphagnum jensenii</name>
    <dbReference type="NCBI Taxonomy" id="128206"/>
    <lineage>
        <taxon>Eukaryota</taxon>
        <taxon>Viridiplantae</taxon>
        <taxon>Streptophyta</taxon>
        <taxon>Embryophyta</taxon>
        <taxon>Bryophyta</taxon>
        <taxon>Sphagnophytina</taxon>
        <taxon>Sphagnopsida</taxon>
        <taxon>Sphagnales</taxon>
        <taxon>Sphagnaceae</taxon>
        <taxon>Sphagnum</taxon>
    </lineage>
</organism>
<reference evidence="6" key="1">
    <citation type="submission" date="2024-03" db="EMBL/GenBank/DDBJ databases">
        <authorList>
            <consortium name="ELIXIR-Norway"/>
            <consortium name="Elixir Norway"/>
        </authorList>
    </citation>
    <scope>NUCLEOTIDE SEQUENCE</scope>
</reference>
<dbReference type="SUPFAM" id="SSF52540">
    <property type="entry name" value="P-loop containing nucleoside triphosphate hydrolases"/>
    <property type="match status" value="1"/>
</dbReference>
<name>A0ABP1B2I6_9BRYO</name>
<evidence type="ECO:0000313" key="7">
    <source>
        <dbReference type="Proteomes" id="UP001497522"/>
    </source>
</evidence>
<sequence length="256" mass="28404">MYSTTKVTIQLAIPPPPQDPTHEVCSLRTLRRLGHDQWTCKEQGLAVTLVLENKLDLLVVMPTGHGKSAVFMIPPMVTARTVIVVVPLTILISEHEADASRPGLQNATYGTDTITLDDPPSILFISVECAATPRPLMKRLLPLWAVGCQLVALTSSLSPYEETDLKIVMSTTFTVIWMSTVRPLIEYVVDEVADVDNEIIRQLIEWDCDVFSETDRAMVYCLTRQSVEQMASIVNNVANVKTAHLHAHLDEDAKKA</sequence>
<comment type="similarity">
    <text evidence="1">Belongs to the helicase family. RecQ subfamily.</text>
</comment>
<dbReference type="Gene3D" id="3.40.50.300">
    <property type="entry name" value="P-loop containing nucleotide triphosphate hydrolases"/>
    <property type="match status" value="1"/>
</dbReference>